<reference evidence="3" key="1">
    <citation type="submission" date="2016-10" db="EMBL/GenBank/DDBJ databases">
        <title>Sequence of Gallionella enrichment culture.</title>
        <authorList>
            <person name="Poehlein A."/>
            <person name="Muehling M."/>
            <person name="Daniel R."/>
        </authorList>
    </citation>
    <scope>NUCLEOTIDE SEQUENCE</scope>
</reference>
<evidence type="ECO:0000313" key="3">
    <source>
        <dbReference type="EMBL" id="OIQ98617.1"/>
    </source>
</evidence>
<feature type="transmembrane region" description="Helical" evidence="1">
    <location>
        <begin position="127"/>
        <end position="147"/>
    </location>
</feature>
<feature type="transmembrane region" description="Helical" evidence="1">
    <location>
        <begin position="270"/>
        <end position="289"/>
    </location>
</feature>
<dbReference type="Pfam" id="PF07690">
    <property type="entry name" value="MFS_1"/>
    <property type="match status" value="2"/>
</dbReference>
<keyword evidence="1" id="KW-0812">Transmembrane</keyword>
<keyword evidence="1" id="KW-1133">Transmembrane helix</keyword>
<feature type="transmembrane region" description="Helical" evidence="1">
    <location>
        <begin position="362"/>
        <end position="379"/>
    </location>
</feature>
<name>A0A1J5RSE9_9ZZZZ</name>
<evidence type="ECO:0000259" key="2">
    <source>
        <dbReference type="PROSITE" id="PS50850"/>
    </source>
</evidence>
<dbReference type="PROSITE" id="PS50850">
    <property type="entry name" value="MFS"/>
    <property type="match status" value="1"/>
</dbReference>
<dbReference type="SUPFAM" id="SSF103473">
    <property type="entry name" value="MFS general substrate transporter"/>
    <property type="match status" value="1"/>
</dbReference>
<feature type="transmembrane region" description="Helical" evidence="1">
    <location>
        <begin position="94"/>
        <end position="115"/>
    </location>
</feature>
<evidence type="ECO:0000256" key="1">
    <source>
        <dbReference type="SAM" id="Phobius"/>
    </source>
</evidence>
<feature type="transmembrane region" description="Helical" evidence="1">
    <location>
        <begin position="159"/>
        <end position="185"/>
    </location>
</feature>
<dbReference type="InterPro" id="IPR036259">
    <property type="entry name" value="MFS_trans_sf"/>
</dbReference>
<dbReference type="EMBL" id="MLJW01000116">
    <property type="protein sequence ID" value="OIQ98617.1"/>
    <property type="molecule type" value="Genomic_DNA"/>
</dbReference>
<accession>A0A1J5RSE9</accession>
<sequence>MNRNIFLLALSQAAVMTTISLVLSSSALVGAQLSSTDFATVPLAIQYLGTMVMLYPAARLMERFGRRFTFCAGALVGAIGLACAAFGVRTGSFALFSAAGFLIGTFGAVGQYYRFAAVDSVAPARKSLAISWTLAGGLLAAVAGPTLARWTKDALEPAFYASFLSLTGVALLGAMFAMGLSLPPMVRAENHQTRRSWFEIASNPKFFMAVLGGVVGYAVMNLLMAATPLAMMCSRLGFNQTAEVIQWHVLAMFAPSLFTGVLIQRVGILPVMLLGCLLNLASITVSLAGSELAHFEFALIMLGVGWNFLYVGATALLTESCRKEEAARAQALNDTLVFLGVTTATLFSGTMVNALGWQTVNLYAGLPILVVMAGLIRLMKWPRFSWLRAG</sequence>
<proteinExistence type="predicted"/>
<feature type="domain" description="Major facilitator superfamily (MFS) profile" evidence="2">
    <location>
        <begin position="205"/>
        <end position="390"/>
    </location>
</feature>
<dbReference type="Gene3D" id="1.20.1250.20">
    <property type="entry name" value="MFS general substrate transporter like domains"/>
    <property type="match status" value="1"/>
</dbReference>
<feature type="transmembrane region" description="Helical" evidence="1">
    <location>
        <begin position="245"/>
        <end position="263"/>
    </location>
</feature>
<dbReference type="InterPro" id="IPR011701">
    <property type="entry name" value="MFS"/>
</dbReference>
<feature type="transmembrane region" description="Helical" evidence="1">
    <location>
        <begin position="295"/>
        <end position="316"/>
    </location>
</feature>
<organism evidence="3">
    <name type="scientific">mine drainage metagenome</name>
    <dbReference type="NCBI Taxonomy" id="410659"/>
    <lineage>
        <taxon>unclassified sequences</taxon>
        <taxon>metagenomes</taxon>
        <taxon>ecological metagenomes</taxon>
    </lineage>
</organism>
<gene>
    <name evidence="3" type="ORF">GALL_192750</name>
</gene>
<keyword evidence="1" id="KW-0472">Membrane</keyword>
<feature type="transmembrane region" description="Helical" evidence="1">
    <location>
        <begin position="206"/>
        <end position="225"/>
    </location>
</feature>
<feature type="transmembrane region" description="Helical" evidence="1">
    <location>
        <begin position="41"/>
        <end position="58"/>
    </location>
</feature>
<dbReference type="InterPro" id="IPR020846">
    <property type="entry name" value="MFS_dom"/>
</dbReference>
<dbReference type="PANTHER" id="PTHR23534:SF1">
    <property type="entry name" value="MAJOR FACILITATOR SUPERFAMILY PROTEIN"/>
    <property type="match status" value="1"/>
</dbReference>
<comment type="caution">
    <text evidence="3">The sequence shown here is derived from an EMBL/GenBank/DDBJ whole genome shotgun (WGS) entry which is preliminary data.</text>
</comment>
<feature type="transmembrane region" description="Helical" evidence="1">
    <location>
        <begin position="70"/>
        <end position="88"/>
    </location>
</feature>
<dbReference type="GO" id="GO:0022857">
    <property type="term" value="F:transmembrane transporter activity"/>
    <property type="evidence" value="ECO:0007669"/>
    <property type="project" value="InterPro"/>
</dbReference>
<dbReference type="AlphaFoldDB" id="A0A1J5RSE9"/>
<protein>
    <submittedName>
        <fullName evidence="3">Major facilitator superfamily protein</fullName>
    </submittedName>
</protein>
<dbReference type="PANTHER" id="PTHR23534">
    <property type="entry name" value="MFS PERMEASE"/>
    <property type="match status" value="1"/>
</dbReference>
<feature type="transmembrane region" description="Helical" evidence="1">
    <location>
        <begin position="336"/>
        <end position="356"/>
    </location>
</feature>